<organism evidence="2 3">
    <name type="scientific">Pseudochrobactrum saccharolyticum</name>
    <dbReference type="NCBI Taxonomy" id="354352"/>
    <lineage>
        <taxon>Bacteria</taxon>
        <taxon>Pseudomonadati</taxon>
        <taxon>Pseudomonadota</taxon>
        <taxon>Alphaproteobacteria</taxon>
        <taxon>Hyphomicrobiales</taxon>
        <taxon>Brucellaceae</taxon>
        <taxon>Pseudochrobactrum</taxon>
    </lineage>
</organism>
<proteinExistence type="predicted"/>
<gene>
    <name evidence="2" type="ORF">HNQ68_001944</name>
</gene>
<dbReference type="Proteomes" id="UP000531231">
    <property type="component" value="Unassembled WGS sequence"/>
</dbReference>
<protein>
    <submittedName>
        <fullName evidence="2">Uncharacterized protein</fullName>
    </submittedName>
</protein>
<keyword evidence="3" id="KW-1185">Reference proteome</keyword>
<dbReference type="RefSeq" id="WP_022711604.1">
    <property type="nucleotide sequence ID" value="NZ_JACHIL010000003.1"/>
</dbReference>
<comment type="caution">
    <text evidence="2">The sequence shown here is derived from an EMBL/GenBank/DDBJ whole genome shotgun (WGS) entry which is preliminary data.</text>
</comment>
<dbReference type="EMBL" id="JACHIL010000003">
    <property type="protein sequence ID" value="MBB5091403.1"/>
    <property type="molecule type" value="Genomic_DNA"/>
</dbReference>
<evidence type="ECO:0000313" key="2">
    <source>
        <dbReference type="EMBL" id="MBB5091403.1"/>
    </source>
</evidence>
<keyword evidence="1" id="KW-0175">Coiled coil</keyword>
<evidence type="ECO:0000313" key="3">
    <source>
        <dbReference type="Proteomes" id="UP000531231"/>
    </source>
</evidence>
<evidence type="ECO:0000256" key="1">
    <source>
        <dbReference type="SAM" id="Coils"/>
    </source>
</evidence>
<sequence length="70" mass="7940">MTAPIMDRVWDAYWDQGNTKLALERVVEVVQEDSKQALITAHVEIERLTQLCAELEAELQAADSRRLEAA</sequence>
<reference evidence="2 3" key="1">
    <citation type="submission" date="2020-08" db="EMBL/GenBank/DDBJ databases">
        <title>Genomic Encyclopedia of Type Strains, Phase IV (KMG-IV): sequencing the most valuable type-strain genomes for metagenomic binning, comparative biology and taxonomic classification.</title>
        <authorList>
            <person name="Goeker M."/>
        </authorList>
    </citation>
    <scope>NUCLEOTIDE SEQUENCE [LARGE SCALE GENOMIC DNA]</scope>
    <source>
        <strain evidence="2 3">DSM 25620</strain>
    </source>
</reference>
<feature type="coiled-coil region" evidence="1">
    <location>
        <begin position="38"/>
        <end position="65"/>
    </location>
</feature>
<accession>A0A7W8ALS2</accession>
<dbReference type="AlphaFoldDB" id="A0A7W8ALS2"/>
<name>A0A7W8ALS2_9HYPH</name>